<organism evidence="1 2">
    <name type="scientific">Paramecium octaurelia</name>
    <dbReference type="NCBI Taxonomy" id="43137"/>
    <lineage>
        <taxon>Eukaryota</taxon>
        <taxon>Sar</taxon>
        <taxon>Alveolata</taxon>
        <taxon>Ciliophora</taxon>
        <taxon>Intramacronucleata</taxon>
        <taxon>Oligohymenophorea</taxon>
        <taxon>Peniculida</taxon>
        <taxon>Parameciidae</taxon>
        <taxon>Paramecium</taxon>
    </lineage>
</organism>
<dbReference type="EMBL" id="CAJJDP010000241">
    <property type="protein sequence ID" value="CAD8215373.1"/>
    <property type="molecule type" value="Genomic_DNA"/>
</dbReference>
<evidence type="ECO:0000313" key="2">
    <source>
        <dbReference type="Proteomes" id="UP000683925"/>
    </source>
</evidence>
<accession>A0A8S1YNL0</accession>
<dbReference type="Proteomes" id="UP000683925">
    <property type="component" value="Unassembled WGS sequence"/>
</dbReference>
<dbReference type="OrthoDB" id="325158at2759"/>
<evidence type="ECO:0000313" key="1">
    <source>
        <dbReference type="EMBL" id="CAD8215373.1"/>
    </source>
</evidence>
<sequence>MPQFFQFIRSILAFAYMQYSFPPNLIYFLNTFTKRLQTILDYFRIDEILGYLDGGSLPFQRKKQIRIILSTKQVLIAECQVLLLLYHCFIKHIFNKQDTHIFQN</sequence>
<gene>
    <name evidence="1" type="ORF">POCTA_138.1.T2370005</name>
</gene>
<protein>
    <submittedName>
        <fullName evidence="1">Uncharacterized protein</fullName>
    </submittedName>
</protein>
<reference evidence="1" key="1">
    <citation type="submission" date="2021-01" db="EMBL/GenBank/DDBJ databases">
        <authorList>
            <consortium name="Genoscope - CEA"/>
            <person name="William W."/>
        </authorList>
    </citation>
    <scope>NUCLEOTIDE SEQUENCE</scope>
</reference>
<proteinExistence type="predicted"/>
<name>A0A8S1YNL0_PAROT</name>
<comment type="caution">
    <text evidence="1">The sequence shown here is derived from an EMBL/GenBank/DDBJ whole genome shotgun (WGS) entry which is preliminary data.</text>
</comment>
<keyword evidence="2" id="KW-1185">Reference proteome</keyword>
<dbReference type="AlphaFoldDB" id="A0A8S1YNL0"/>